<evidence type="ECO:0000313" key="6">
    <source>
        <dbReference type="RefSeq" id="XP_018542907.1"/>
    </source>
</evidence>
<evidence type="ECO:0000256" key="3">
    <source>
        <dbReference type="SAM" id="MobiDB-lite"/>
    </source>
</evidence>
<dbReference type="Proteomes" id="UP000694890">
    <property type="component" value="Linkage group LG6"/>
</dbReference>
<dbReference type="PANTHER" id="PTHR19307">
    <property type="entry name" value="TUMOR PROTEIN D52"/>
    <property type="match status" value="1"/>
</dbReference>
<accession>A0A4W6EE45</accession>
<dbReference type="PANTHER" id="PTHR19307:SF13">
    <property type="entry name" value="TUMOR PROTEIN D54"/>
    <property type="match status" value="1"/>
</dbReference>
<dbReference type="Proteomes" id="UP000314980">
    <property type="component" value="Unassembled WGS sequence"/>
</dbReference>
<sequence length="209" mass="22650">MNRPGFGGAPSSMNFSTRTTETSINGSSPSDLTEEDLDNLQIELSKTEDEIQTLRQVLLAKEKYAADIRRQLGLSPLSNIKQNLSKGWQEVQTSAPYLTATATLEDISHSAVYVRTREGLSHAGQVTSSALSSIGVAVTRRLAEMRALPLPSPPRALSHTISVPSMRPSNTFRSFEEMVGNVKDKVTGALSNNGDTSGFEGRSSRHSTR</sequence>
<evidence type="ECO:0000313" key="4">
    <source>
        <dbReference type="Ensembl" id="ENSLCAP00010036330.1"/>
    </source>
</evidence>
<dbReference type="GeneTree" id="ENSGT00940000155572"/>
<reference evidence="6" key="2">
    <citation type="submission" date="2025-04" db="UniProtKB">
        <authorList>
            <consortium name="RefSeq"/>
        </authorList>
    </citation>
    <scope>IDENTIFICATION</scope>
    <source>
        <tissue evidence="6">Brain</tissue>
    </source>
</reference>
<dbReference type="OrthoDB" id="10000687at2759"/>
<organism evidence="4 5">
    <name type="scientific">Lates calcarifer</name>
    <name type="common">Barramundi</name>
    <name type="synonym">Holocentrus calcarifer</name>
    <dbReference type="NCBI Taxonomy" id="8187"/>
    <lineage>
        <taxon>Eukaryota</taxon>
        <taxon>Metazoa</taxon>
        <taxon>Chordata</taxon>
        <taxon>Craniata</taxon>
        <taxon>Vertebrata</taxon>
        <taxon>Euteleostomi</taxon>
        <taxon>Actinopterygii</taxon>
        <taxon>Neopterygii</taxon>
        <taxon>Teleostei</taxon>
        <taxon>Neoteleostei</taxon>
        <taxon>Acanthomorphata</taxon>
        <taxon>Carangaria</taxon>
        <taxon>Carangaria incertae sedis</taxon>
        <taxon>Centropomidae</taxon>
        <taxon>Lates</taxon>
    </lineage>
</organism>
<dbReference type="Ensembl" id="ENSLCAT00010037181.1">
    <property type="protein sequence ID" value="ENSLCAP00010036330.1"/>
    <property type="gene ID" value="ENSLCAG00010017028.1"/>
</dbReference>
<feature type="compositionally biased region" description="Polar residues" evidence="3">
    <location>
        <begin position="11"/>
        <end position="31"/>
    </location>
</feature>
<name>A0A4W6EE45_LATCA</name>
<dbReference type="Pfam" id="PF04201">
    <property type="entry name" value="TPD52"/>
    <property type="match status" value="1"/>
</dbReference>
<evidence type="ECO:0000256" key="1">
    <source>
        <dbReference type="ARBA" id="ARBA00005702"/>
    </source>
</evidence>
<keyword evidence="5" id="KW-1185">Reference proteome</keyword>
<reference evidence="5" key="1">
    <citation type="submission" date="2015-09" db="EMBL/GenBank/DDBJ databases">
        <authorList>
            <person name="Sai Rama Sridatta P."/>
        </authorList>
    </citation>
    <scope>NUCLEOTIDE SEQUENCE [LARGE SCALE GENOMIC DNA]</scope>
</reference>
<gene>
    <name evidence="4 6" type="primary">LOC108890515</name>
</gene>
<dbReference type="RefSeq" id="XP_018542907.1">
    <property type="nucleotide sequence ID" value="XM_018687391.2"/>
</dbReference>
<evidence type="ECO:0000256" key="2">
    <source>
        <dbReference type="ARBA" id="ARBA00023054"/>
    </source>
</evidence>
<dbReference type="AlphaFoldDB" id="A0A4W6EE45"/>
<feature type="region of interest" description="Disordered" evidence="3">
    <location>
        <begin position="1"/>
        <end position="34"/>
    </location>
</feature>
<dbReference type="GeneID" id="108890515"/>
<proteinExistence type="inferred from homology"/>
<feature type="region of interest" description="Disordered" evidence="3">
    <location>
        <begin position="186"/>
        <end position="209"/>
    </location>
</feature>
<reference evidence="4" key="3">
    <citation type="submission" date="2025-05" db="UniProtKB">
        <authorList>
            <consortium name="Ensembl"/>
        </authorList>
    </citation>
    <scope>IDENTIFICATION</scope>
</reference>
<dbReference type="InParanoid" id="A0A4W6EE45"/>
<dbReference type="KEGG" id="lcf:108890515"/>
<dbReference type="GO" id="GO:0005737">
    <property type="term" value="C:cytoplasm"/>
    <property type="evidence" value="ECO:0007669"/>
    <property type="project" value="TreeGrafter"/>
</dbReference>
<evidence type="ECO:0000313" key="5">
    <source>
        <dbReference type="Proteomes" id="UP000314980"/>
    </source>
</evidence>
<keyword evidence="2" id="KW-0175">Coiled coil</keyword>
<dbReference type="InterPro" id="IPR007327">
    <property type="entry name" value="TPD52"/>
</dbReference>
<protein>
    <submittedName>
        <fullName evidence="4">Tpd52 like 2a</fullName>
    </submittedName>
    <submittedName>
        <fullName evidence="6">Tumor protein D54</fullName>
    </submittedName>
</protein>
<comment type="similarity">
    <text evidence="1">Belongs to the TPD52 family.</text>
</comment>
<dbReference type="STRING" id="8187.ENSLCAP00010036330"/>